<sequence>MKQKTMGMRRNLKEAQRREEIINSAIKVFSIKGYDHSSMNDLAADTGYSKALIYWYWDNKAALFNELIDRCMVPYCELLKATLDSKDPFEVKLFRYMEKFVILFNQQNLLNRLVHFGSLHNNTNKPLENFKDKVNGYYKQVLHHLEALIRQGKDSGYLNAELDESSLALLLLLSVEGYIYMSMLEKRMPIEQVLIENMARYLLPGKVKAEIIGSLKKRKISRKKS</sequence>
<comment type="caution">
    <text evidence="5">The sequence shown here is derived from an EMBL/GenBank/DDBJ whole genome shotgun (WGS) entry which is preliminary data.</text>
</comment>
<gene>
    <name evidence="5" type="ORF">ASZ90_006509</name>
</gene>
<keyword evidence="1" id="KW-0805">Transcription regulation</keyword>
<dbReference type="EMBL" id="LNQE01000890">
    <property type="protein sequence ID" value="KUG23702.1"/>
    <property type="molecule type" value="Genomic_DNA"/>
</dbReference>
<dbReference type="InterPro" id="IPR001647">
    <property type="entry name" value="HTH_TetR"/>
</dbReference>
<evidence type="ECO:0000256" key="3">
    <source>
        <dbReference type="ARBA" id="ARBA00023163"/>
    </source>
</evidence>
<dbReference type="Pfam" id="PF00440">
    <property type="entry name" value="TetR_N"/>
    <property type="match status" value="1"/>
</dbReference>
<dbReference type="PROSITE" id="PS50977">
    <property type="entry name" value="HTH_TETR_2"/>
    <property type="match status" value="1"/>
</dbReference>
<dbReference type="PANTHER" id="PTHR47506">
    <property type="entry name" value="TRANSCRIPTIONAL REGULATORY PROTEIN"/>
    <property type="match status" value="1"/>
</dbReference>
<dbReference type="GO" id="GO:0003677">
    <property type="term" value="F:DNA binding"/>
    <property type="evidence" value="ECO:0007669"/>
    <property type="project" value="UniProtKB-KW"/>
</dbReference>
<keyword evidence="2" id="KW-0238">DNA-binding</keyword>
<dbReference type="PANTHER" id="PTHR47506:SF6">
    <property type="entry name" value="HTH-TYPE TRANSCRIPTIONAL REPRESSOR NEMR"/>
    <property type="match status" value="1"/>
</dbReference>
<dbReference type="InterPro" id="IPR036271">
    <property type="entry name" value="Tet_transcr_reg_TetR-rel_C_sf"/>
</dbReference>
<reference evidence="5" key="1">
    <citation type="journal article" date="2015" name="Proc. Natl. Acad. Sci. U.S.A.">
        <title>Networks of energetic and metabolic interactions define dynamics in microbial communities.</title>
        <authorList>
            <person name="Embree M."/>
            <person name="Liu J.K."/>
            <person name="Al-Bassam M.M."/>
            <person name="Zengler K."/>
        </authorList>
    </citation>
    <scope>NUCLEOTIDE SEQUENCE</scope>
</reference>
<protein>
    <submittedName>
        <fullName evidence="5">Tetr family transcriptional regulator</fullName>
    </submittedName>
</protein>
<evidence type="ECO:0000313" key="5">
    <source>
        <dbReference type="EMBL" id="KUG23702.1"/>
    </source>
</evidence>
<evidence type="ECO:0000259" key="4">
    <source>
        <dbReference type="PROSITE" id="PS50977"/>
    </source>
</evidence>
<dbReference type="InterPro" id="IPR009057">
    <property type="entry name" value="Homeodomain-like_sf"/>
</dbReference>
<name>A0A0W8FS52_9ZZZZ</name>
<organism evidence="5">
    <name type="scientific">hydrocarbon metagenome</name>
    <dbReference type="NCBI Taxonomy" id="938273"/>
    <lineage>
        <taxon>unclassified sequences</taxon>
        <taxon>metagenomes</taxon>
        <taxon>ecological metagenomes</taxon>
    </lineage>
</organism>
<dbReference type="SUPFAM" id="SSF48498">
    <property type="entry name" value="Tetracyclin repressor-like, C-terminal domain"/>
    <property type="match status" value="1"/>
</dbReference>
<evidence type="ECO:0000256" key="2">
    <source>
        <dbReference type="ARBA" id="ARBA00023125"/>
    </source>
</evidence>
<dbReference type="SUPFAM" id="SSF46689">
    <property type="entry name" value="Homeodomain-like"/>
    <property type="match status" value="1"/>
</dbReference>
<proteinExistence type="predicted"/>
<dbReference type="AlphaFoldDB" id="A0A0W8FS52"/>
<dbReference type="Gene3D" id="1.10.10.60">
    <property type="entry name" value="Homeodomain-like"/>
    <property type="match status" value="1"/>
</dbReference>
<keyword evidence="3" id="KW-0804">Transcription</keyword>
<dbReference type="PRINTS" id="PR00455">
    <property type="entry name" value="HTHTETR"/>
</dbReference>
<dbReference type="Gene3D" id="1.10.357.10">
    <property type="entry name" value="Tetracycline Repressor, domain 2"/>
    <property type="match status" value="1"/>
</dbReference>
<accession>A0A0W8FS52</accession>
<evidence type="ECO:0000256" key="1">
    <source>
        <dbReference type="ARBA" id="ARBA00023015"/>
    </source>
</evidence>
<feature type="domain" description="HTH tetR-type" evidence="4">
    <location>
        <begin position="15"/>
        <end position="75"/>
    </location>
</feature>